<name>A0A382MC40_9ZZZZ</name>
<dbReference type="Gene3D" id="3.40.30.10">
    <property type="entry name" value="Glutaredoxin"/>
    <property type="match status" value="1"/>
</dbReference>
<comment type="cofactor">
    <cofactor evidence="6">
        <name>[2Fe-2S] cluster</name>
        <dbReference type="ChEBI" id="CHEBI:190135"/>
    </cofactor>
</comment>
<reference evidence="7" key="1">
    <citation type="submission" date="2018-05" db="EMBL/GenBank/DDBJ databases">
        <authorList>
            <person name="Lanie J.A."/>
            <person name="Ng W.-L."/>
            <person name="Kazmierczak K.M."/>
            <person name="Andrzejewski T.M."/>
            <person name="Davidsen T.M."/>
            <person name="Wayne K.J."/>
            <person name="Tettelin H."/>
            <person name="Glass J.I."/>
            <person name="Rusch D."/>
            <person name="Podicherti R."/>
            <person name="Tsui H.-C.T."/>
            <person name="Winkler M.E."/>
        </authorList>
    </citation>
    <scope>NUCLEOTIDE SEQUENCE</scope>
</reference>
<accession>A0A382MC40</accession>
<keyword evidence="3" id="KW-0479">Metal-binding</keyword>
<dbReference type="PIRSF" id="PIRSF000216">
    <property type="entry name" value="NADH_DH_24kDa"/>
    <property type="match status" value="1"/>
</dbReference>
<dbReference type="InterPro" id="IPR042128">
    <property type="entry name" value="NuoE_dom"/>
</dbReference>
<sequence length="153" mass="17245">MSIKQTIQPFVAVKGGLIPALHKVQKEFGFLNKESIKTLAKSFNISTAEVIDVITYYDDFKLEKQGEYIIKVCQAEACQSLGCRDLWDTLKSHFQLEQDETSKNYLVTLKEVFCLGNCALSPSVMINKDVIGRANSEKILAYLSTRQNNSKND</sequence>
<evidence type="ECO:0000256" key="3">
    <source>
        <dbReference type="ARBA" id="ARBA00022723"/>
    </source>
</evidence>
<dbReference type="GO" id="GO:0051537">
    <property type="term" value="F:2 iron, 2 sulfur cluster binding"/>
    <property type="evidence" value="ECO:0007669"/>
    <property type="project" value="UniProtKB-KW"/>
</dbReference>
<keyword evidence="5" id="KW-0411">Iron-sulfur</keyword>
<evidence type="ECO:0000256" key="5">
    <source>
        <dbReference type="ARBA" id="ARBA00023014"/>
    </source>
</evidence>
<evidence type="ECO:0000256" key="4">
    <source>
        <dbReference type="ARBA" id="ARBA00023004"/>
    </source>
</evidence>
<evidence type="ECO:0000313" key="7">
    <source>
        <dbReference type="EMBL" id="SVC44811.1"/>
    </source>
</evidence>
<dbReference type="SUPFAM" id="SSF52833">
    <property type="entry name" value="Thioredoxin-like"/>
    <property type="match status" value="1"/>
</dbReference>
<dbReference type="InterPro" id="IPR036249">
    <property type="entry name" value="Thioredoxin-like_sf"/>
</dbReference>
<dbReference type="PANTHER" id="PTHR43342:SF1">
    <property type="entry name" value="BIFURCATING [FEFE] HYDROGENASE GAMMA SUBUNIT"/>
    <property type="match status" value="1"/>
</dbReference>
<dbReference type="GO" id="GO:0016491">
    <property type="term" value="F:oxidoreductase activity"/>
    <property type="evidence" value="ECO:0007669"/>
    <property type="project" value="InterPro"/>
</dbReference>
<proteinExistence type="inferred from homology"/>
<dbReference type="Pfam" id="PF01257">
    <property type="entry name" value="2Fe-2S_thioredx"/>
    <property type="match status" value="1"/>
</dbReference>
<dbReference type="PANTHER" id="PTHR43342">
    <property type="entry name" value="NADH-QUINONE OXIDOREDUCTASE, E SUBUNIT"/>
    <property type="match status" value="1"/>
</dbReference>
<evidence type="ECO:0000256" key="1">
    <source>
        <dbReference type="ARBA" id="ARBA00010643"/>
    </source>
</evidence>
<dbReference type="AlphaFoldDB" id="A0A382MC40"/>
<evidence type="ECO:0000256" key="2">
    <source>
        <dbReference type="ARBA" id="ARBA00022714"/>
    </source>
</evidence>
<protein>
    <submittedName>
        <fullName evidence="7">Uncharacterized protein</fullName>
    </submittedName>
</protein>
<dbReference type="Gene3D" id="1.10.10.1590">
    <property type="entry name" value="NADH-quinone oxidoreductase subunit E"/>
    <property type="match status" value="1"/>
</dbReference>
<gene>
    <name evidence="7" type="ORF">METZ01_LOCUS297665</name>
</gene>
<keyword evidence="4" id="KW-0408">Iron</keyword>
<dbReference type="EMBL" id="UINC01091781">
    <property type="protein sequence ID" value="SVC44811.1"/>
    <property type="molecule type" value="Genomic_DNA"/>
</dbReference>
<dbReference type="InterPro" id="IPR041921">
    <property type="entry name" value="NuoE_N"/>
</dbReference>
<dbReference type="InterPro" id="IPR002023">
    <property type="entry name" value="NuoE-like"/>
</dbReference>
<dbReference type="InterPro" id="IPR028431">
    <property type="entry name" value="NADP_DH_HndA-like"/>
</dbReference>
<organism evidence="7">
    <name type="scientific">marine metagenome</name>
    <dbReference type="NCBI Taxonomy" id="408172"/>
    <lineage>
        <taxon>unclassified sequences</taxon>
        <taxon>metagenomes</taxon>
        <taxon>ecological metagenomes</taxon>
    </lineage>
</organism>
<dbReference type="CDD" id="cd03064">
    <property type="entry name" value="TRX_Fd_NuoE"/>
    <property type="match status" value="1"/>
</dbReference>
<comment type="similarity">
    <text evidence="1">Belongs to the complex I 24 kDa subunit family.</text>
</comment>
<dbReference type="GO" id="GO:0046872">
    <property type="term" value="F:metal ion binding"/>
    <property type="evidence" value="ECO:0007669"/>
    <property type="project" value="UniProtKB-KW"/>
</dbReference>
<evidence type="ECO:0000256" key="6">
    <source>
        <dbReference type="ARBA" id="ARBA00034078"/>
    </source>
</evidence>
<keyword evidence="2" id="KW-0001">2Fe-2S</keyword>